<evidence type="ECO:0000256" key="10">
    <source>
        <dbReference type="SAM" id="MobiDB-lite"/>
    </source>
</evidence>
<dbReference type="EMBL" id="VDEP01000071">
    <property type="protein sequence ID" value="KAA1133699.1"/>
    <property type="molecule type" value="Genomic_DNA"/>
</dbReference>
<proteinExistence type="predicted"/>
<dbReference type="AlphaFoldDB" id="A0A5B0N2V8"/>
<comment type="subcellular location">
    <subcellularLocation>
        <location evidence="1">Nucleus</location>
    </subcellularLocation>
</comment>
<keyword evidence="9" id="KW-0539">Nucleus</keyword>
<evidence type="ECO:0000256" key="9">
    <source>
        <dbReference type="ARBA" id="ARBA00023242"/>
    </source>
</evidence>
<dbReference type="PANTHER" id="PTHR24383">
    <property type="entry name" value="ZINC FINGER PROTEIN"/>
    <property type="match status" value="1"/>
</dbReference>
<comment type="caution">
    <text evidence="11">The sequence shown here is derived from an EMBL/GenBank/DDBJ whole genome shotgun (WGS) entry which is preliminary data.</text>
</comment>
<dbReference type="EMBL" id="VSWC01000119">
    <property type="protein sequence ID" value="KAA1082408.1"/>
    <property type="molecule type" value="Genomic_DNA"/>
</dbReference>
<dbReference type="GO" id="GO:0003677">
    <property type="term" value="F:DNA binding"/>
    <property type="evidence" value="ECO:0007669"/>
    <property type="project" value="UniProtKB-KW"/>
</dbReference>
<evidence type="ECO:0000256" key="4">
    <source>
        <dbReference type="ARBA" id="ARBA00022771"/>
    </source>
</evidence>
<sequence length="424" mass="47799">MDPSYGAYGRIRLFLADLNLVLGHLPTMSTTPYSPAPNFNRIGVPENFDCRGPRHQLSSSRPTTRSRAWRKKHPKIPAENFRHEQRTPRLELHTERFRYKKPREHMVPLAMIQRSDDINSAERQSCDPTIDVCLMSNLEERSGHCQAPQYSFGEGESGLGDDLANDYYGDQDEVHEPDEIDLDEIEWDDRSDLDINATPDSYQPDQSLTSDAIPEDYVDQLIPEANSIHQPEPDFDLKNYSAEDVNCWASTLSADKFEHLRMMGPNARTESFRQYATLHIDQSTRPHSPLNSLPSQSNQALHNQNIYPTTNEINNHCIPSHHPDQFNPSNYYEHSNYCANDLDENPENKSVLDDSSFNGVFDNSGFDDGGYNNCGFDDGRSDDDGFDDGGFDDGGFDDGGFDDGGFDDGGFDDGGFDDGYGSTY</sequence>
<keyword evidence="4" id="KW-0863">Zinc-finger</keyword>
<dbReference type="Proteomes" id="UP000324748">
    <property type="component" value="Unassembled WGS sequence"/>
</dbReference>
<keyword evidence="7" id="KW-0238">DNA-binding</keyword>
<keyword evidence="6" id="KW-0805">Transcription regulation</keyword>
<organism evidence="11 13">
    <name type="scientific">Puccinia graminis f. sp. tritici</name>
    <dbReference type="NCBI Taxonomy" id="56615"/>
    <lineage>
        <taxon>Eukaryota</taxon>
        <taxon>Fungi</taxon>
        <taxon>Dikarya</taxon>
        <taxon>Basidiomycota</taxon>
        <taxon>Pucciniomycotina</taxon>
        <taxon>Pucciniomycetes</taxon>
        <taxon>Pucciniales</taxon>
        <taxon>Pucciniaceae</taxon>
        <taxon>Puccinia</taxon>
    </lineage>
</organism>
<evidence type="ECO:0000313" key="13">
    <source>
        <dbReference type="Proteomes" id="UP000324748"/>
    </source>
</evidence>
<evidence type="ECO:0000256" key="7">
    <source>
        <dbReference type="ARBA" id="ARBA00023125"/>
    </source>
</evidence>
<evidence type="ECO:0000256" key="8">
    <source>
        <dbReference type="ARBA" id="ARBA00023163"/>
    </source>
</evidence>
<evidence type="ECO:0000313" key="11">
    <source>
        <dbReference type="EMBL" id="KAA1082408.1"/>
    </source>
</evidence>
<protein>
    <submittedName>
        <fullName evidence="11">Uncharacterized protein</fullName>
    </submittedName>
</protein>
<keyword evidence="2" id="KW-0479">Metal-binding</keyword>
<feature type="region of interest" description="Disordered" evidence="10">
    <location>
        <begin position="374"/>
        <end position="424"/>
    </location>
</feature>
<evidence type="ECO:0000256" key="6">
    <source>
        <dbReference type="ARBA" id="ARBA00023015"/>
    </source>
</evidence>
<evidence type="ECO:0000256" key="2">
    <source>
        <dbReference type="ARBA" id="ARBA00022723"/>
    </source>
</evidence>
<feature type="compositionally biased region" description="Acidic residues" evidence="10">
    <location>
        <begin position="384"/>
        <end position="416"/>
    </location>
</feature>
<dbReference type="PANTHER" id="PTHR24383:SF20">
    <property type="entry name" value="C2H2-TYPE DOMAIN-CONTAINING PROTEIN"/>
    <property type="match status" value="1"/>
</dbReference>
<evidence type="ECO:0000313" key="12">
    <source>
        <dbReference type="EMBL" id="KAA1133699.1"/>
    </source>
</evidence>
<dbReference type="Proteomes" id="UP000325313">
    <property type="component" value="Unassembled WGS sequence"/>
</dbReference>
<accession>A0A5B0N2V8</accession>
<keyword evidence="3" id="KW-0677">Repeat</keyword>
<evidence type="ECO:0000256" key="1">
    <source>
        <dbReference type="ARBA" id="ARBA00004123"/>
    </source>
</evidence>
<dbReference type="GO" id="GO:0005634">
    <property type="term" value="C:nucleus"/>
    <property type="evidence" value="ECO:0007669"/>
    <property type="project" value="UniProtKB-SubCell"/>
</dbReference>
<dbReference type="OrthoDB" id="2513642at2759"/>
<reference evidence="13 14" key="1">
    <citation type="submission" date="2019-05" db="EMBL/GenBank/DDBJ databases">
        <title>Emergence of the Ug99 lineage of the wheat stem rust pathogen through somatic hybridization.</title>
        <authorList>
            <person name="Li F."/>
            <person name="Upadhyaya N.M."/>
            <person name="Sperschneider J."/>
            <person name="Matny O."/>
            <person name="Nguyen-Phuc H."/>
            <person name="Mago R."/>
            <person name="Raley C."/>
            <person name="Miller M.E."/>
            <person name="Silverstein K.A.T."/>
            <person name="Henningsen E."/>
            <person name="Hirsch C.D."/>
            <person name="Visser B."/>
            <person name="Pretorius Z.A."/>
            <person name="Steffenson B.J."/>
            <person name="Schwessinger B."/>
            <person name="Dodds P.N."/>
            <person name="Figueroa M."/>
        </authorList>
    </citation>
    <scope>NUCLEOTIDE SEQUENCE [LARGE SCALE GENOMIC DNA]</scope>
    <source>
        <strain evidence="11">21-0</strain>
        <strain evidence="12 14">Ug99</strain>
    </source>
</reference>
<feature type="region of interest" description="Disordered" evidence="10">
    <location>
        <begin position="146"/>
        <end position="171"/>
    </location>
</feature>
<keyword evidence="8" id="KW-0804">Transcription</keyword>
<name>A0A5B0N2V8_PUCGR</name>
<dbReference type="GO" id="GO:0008270">
    <property type="term" value="F:zinc ion binding"/>
    <property type="evidence" value="ECO:0007669"/>
    <property type="project" value="UniProtKB-KW"/>
</dbReference>
<evidence type="ECO:0000256" key="3">
    <source>
        <dbReference type="ARBA" id="ARBA00022737"/>
    </source>
</evidence>
<gene>
    <name evidence="11" type="ORF">PGT21_002340</name>
    <name evidence="12" type="ORF">PGTUg99_031704</name>
</gene>
<keyword evidence="5" id="KW-0862">Zinc</keyword>
<feature type="compositionally biased region" description="Polar residues" evidence="10">
    <location>
        <begin position="56"/>
        <end position="66"/>
    </location>
</feature>
<evidence type="ECO:0000256" key="5">
    <source>
        <dbReference type="ARBA" id="ARBA00022833"/>
    </source>
</evidence>
<feature type="region of interest" description="Disordered" evidence="10">
    <location>
        <begin position="51"/>
        <end position="73"/>
    </location>
</feature>
<evidence type="ECO:0000313" key="14">
    <source>
        <dbReference type="Proteomes" id="UP000325313"/>
    </source>
</evidence>
<keyword evidence="13" id="KW-1185">Reference proteome</keyword>